<dbReference type="InterPro" id="IPR037158">
    <property type="entry name" value="Thr_synth_N_sf"/>
</dbReference>
<accession>A0A1F6EA95</accession>
<dbReference type="EC" id="4.2.3.1" evidence="5"/>
<evidence type="ECO:0000256" key="6">
    <source>
        <dbReference type="PIRSR" id="PIRSR604450-51"/>
    </source>
</evidence>
<comment type="similarity">
    <text evidence="2">Belongs to the threonine synthase family.</text>
</comment>
<dbReference type="Pfam" id="PF24857">
    <property type="entry name" value="THR4_C"/>
    <property type="match status" value="1"/>
</dbReference>
<gene>
    <name evidence="9" type="ORF">A3F27_03080</name>
</gene>
<dbReference type="InterPro" id="IPR004450">
    <property type="entry name" value="Thr_synthase-like"/>
</dbReference>
<dbReference type="GO" id="GO:0009088">
    <property type="term" value="P:threonine biosynthetic process"/>
    <property type="evidence" value="ECO:0007669"/>
    <property type="project" value="UniProtKB-UniRule"/>
</dbReference>
<feature type="domain" description="Tryptophan synthase beta chain-like PALP" evidence="7">
    <location>
        <begin position="102"/>
        <end position="335"/>
    </location>
</feature>
<dbReference type="Gene3D" id="3.40.50.1100">
    <property type="match status" value="2"/>
</dbReference>
<dbReference type="EMBL" id="MFLP01000022">
    <property type="protein sequence ID" value="OGG70593.1"/>
    <property type="molecule type" value="Genomic_DNA"/>
</dbReference>
<protein>
    <recommendedName>
        <fullName evidence="5">Threonine synthase</fullName>
        <ecNumber evidence="5">4.2.3.1</ecNumber>
    </recommendedName>
</protein>
<dbReference type="Gene3D" id="3.90.1380.10">
    <property type="entry name" value="Threonine synthase, N-terminal domain"/>
    <property type="match status" value="1"/>
</dbReference>
<dbReference type="InterPro" id="IPR001926">
    <property type="entry name" value="TrpB-like_PALP"/>
</dbReference>
<name>A0A1F6EA95_9BACT</name>
<keyword evidence="4" id="KW-0456">Lyase</keyword>
<dbReference type="InterPro" id="IPR036052">
    <property type="entry name" value="TrpB-like_PALP_sf"/>
</dbReference>
<evidence type="ECO:0000259" key="8">
    <source>
        <dbReference type="Pfam" id="PF14821"/>
    </source>
</evidence>
<dbReference type="InterPro" id="IPR051166">
    <property type="entry name" value="Threonine_Synthase"/>
</dbReference>
<evidence type="ECO:0000256" key="3">
    <source>
        <dbReference type="ARBA" id="ARBA00022898"/>
    </source>
</evidence>
<evidence type="ECO:0000256" key="1">
    <source>
        <dbReference type="ARBA" id="ARBA00001933"/>
    </source>
</evidence>
<evidence type="ECO:0000256" key="5">
    <source>
        <dbReference type="NCBIfam" id="TIGR00260"/>
    </source>
</evidence>
<proteinExistence type="inferred from homology"/>
<comment type="caution">
    <text evidence="9">The sequence shown here is derived from an EMBL/GenBank/DDBJ whole genome shotgun (WGS) entry which is preliminary data.</text>
</comment>
<reference evidence="9 10" key="1">
    <citation type="journal article" date="2016" name="Nat. Commun.">
        <title>Thousands of microbial genomes shed light on interconnected biogeochemical processes in an aquifer system.</title>
        <authorList>
            <person name="Anantharaman K."/>
            <person name="Brown C.T."/>
            <person name="Hug L.A."/>
            <person name="Sharon I."/>
            <person name="Castelle C.J."/>
            <person name="Probst A.J."/>
            <person name="Thomas B.C."/>
            <person name="Singh A."/>
            <person name="Wilkins M.J."/>
            <person name="Karaoz U."/>
            <person name="Brodie E.L."/>
            <person name="Williams K.H."/>
            <person name="Hubbard S.S."/>
            <person name="Banfield J.F."/>
        </authorList>
    </citation>
    <scope>NUCLEOTIDE SEQUENCE [LARGE SCALE GENOMIC DNA]</scope>
</reference>
<evidence type="ECO:0000313" key="9">
    <source>
        <dbReference type="EMBL" id="OGG70593.1"/>
    </source>
</evidence>
<sequence>MKMISTRDGSRTARSYTDVLLAGLAPDGGLYVPSEYPKFPLEDLKKLKGLPYRDIAFAVKKKLVDGDIPDEDLRKLIDKAYSEAAFGAVPYGNIVPLMKVEDNFYVQQLSLGPTAAFKDMALQQLGQEMNYELKKRNEHLTILGATSGDTGSAAEAAFKGLDNVVLFMLSPEEGMSPFQKAQMGALSGSNIFNVSVRGRFDDCQDLVKELKQEEEFSKLGAVNSINWGRISSQVPYFFSGYLQAAAHVGDEVDFVVPTGNFGNILSGYIAKRMGVPIRRLIVATNENDVMDKLFKTGVYELTPTHVTSSPSMDISKASNYERLAFDLFDGDAGKVKKYMDEFEKNKKVDLRDYGIGLERLKELGFMSGNGAHAKRLRAIQEVNKKGGFVIDPHTADAVAVGWQYKDKSEDVPMVCMGTALPVKFEDTTKEALGYIPERPKRFLDLEGSLKDGAFYTIDADAEQLKEYIRGNMRIA</sequence>
<dbReference type="CDD" id="cd01560">
    <property type="entry name" value="Thr-synth_2"/>
    <property type="match status" value="1"/>
</dbReference>
<dbReference type="AlphaFoldDB" id="A0A1F6EA95"/>
<feature type="modified residue" description="N6-(pyridoxal phosphate)lysine" evidence="6">
    <location>
        <position position="118"/>
    </location>
</feature>
<dbReference type="InterPro" id="IPR029144">
    <property type="entry name" value="Thr_synth_N"/>
</dbReference>
<dbReference type="Pfam" id="PF00291">
    <property type="entry name" value="PALP"/>
    <property type="match status" value="1"/>
</dbReference>
<dbReference type="NCBIfam" id="TIGR00260">
    <property type="entry name" value="thrC"/>
    <property type="match status" value="1"/>
</dbReference>
<dbReference type="PANTHER" id="PTHR42690:SF1">
    <property type="entry name" value="THREONINE SYNTHASE-LIKE 2"/>
    <property type="match status" value="1"/>
</dbReference>
<organism evidence="9 10">
    <name type="scientific">Candidatus Kaiserbacteria bacterium RIFCSPHIGHO2_12_FULL_53_13</name>
    <dbReference type="NCBI Taxonomy" id="1798502"/>
    <lineage>
        <taxon>Bacteria</taxon>
        <taxon>Candidatus Kaiseribacteriota</taxon>
    </lineage>
</organism>
<dbReference type="Pfam" id="PF14821">
    <property type="entry name" value="Thr_synth_N"/>
    <property type="match status" value="1"/>
</dbReference>
<dbReference type="GO" id="GO:0004795">
    <property type="term" value="F:threonine synthase activity"/>
    <property type="evidence" value="ECO:0007669"/>
    <property type="project" value="UniProtKB-UniRule"/>
</dbReference>
<evidence type="ECO:0000259" key="7">
    <source>
        <dbReference type="Pfam" id="PF00291"/>
    </source>
</evidence>
<dbReference type="Proteomes" id="UP000176689">
    <property type="component" value="Unassembled WGS sequence"/>
</dbReference>
<evidence type="ECO:0000256" key="2">
    <source>
        <dbReference type="ARBA" id="ARBA00005517"/>
    </source>
</evidence>
<dbReference type="PANTHER" id="PTHR42690">
    <property type="entry name" value="THREONINE SYNTHASE FAMILY MEMBER"/>
    <property type="match status" value="1"/>
</dbReference>
<keyword evidence="3 6" id="KW-0663">Pyridoxal phosphate</keyword>
<evidence type="ECO:0000256" key="4">
    <source>
        <dbReference type="ARBA" id="ARBA00023239"/>
    </source>
</evidence>
<comment type="cofactor">
    <cofactor evidence="1 6">
        <name>pyridoxal 5'-phosphate</name>
        <dbReference type="ChEBI" id="CHEBI:597326"/>
    </cofactor>
</comment>
<evidence type="ECO:0000313" key="10">
    <source>
        <dbReference type="Proteomes" id="UP000176689"/>
    </source>
</evidence>
<dbReference type="SUPFAM" id="SSF53686">
    <property type="entry name" value="Tryptophan synthase beta subunit-like PLP-dependent enzymes"/>
    <property type="match status" value="1"/>
</dbReference>
<feature type="domain" description="Threonine synthase N-terminal" evidence="8">
    <location>
        <begin position="4"/>
        <end position="81"/>
    </location>
</feature>